<dbReference type="InterPro" id="IPR043405">
    <property type="entry name" value="Chondromodulin/Tenomodulin"/>
</dbReference>
<feature type="transmembrane region" description="Helical" evidence="8">
    <location>
        <begin position="28"/>
        <end position="49"/>
    </location>
</feature>
<evidence type="ECO:0000256" key="1">
    <source>
        <dbReference type="ARBA" id="ARBA00004167"/>
    </source>
</evidence>
<comment type="caution">
    <text evidence="10">The sequence shown here is derived from an EMBL/GenBank/DDBJ whole genome shotgun (WGS) entry which is preliminary data.</text>
</comment>
<dbReference type="PANTHER" id="PTHR14064">
    <property type="entry name" value="CHONDROMODULIN-RELATED"/>
    <property type="match status" value="1"/>
</dbReference>
<dbReference type="PROSITE" id="PS50869">
    <property type="entry name" value="BRICHOS"/>
    <property type="match status" value="1"/>
</dbReference>
<dbReference type="InterPro" id="IPR007084">
    <property type="entry name" value="BRICHOS_dom"/>
</dbReference>
<reference evidence="10" key="1">
    <citation type="submission" date="2019-10" db="EMBL/GenBank/DDBJ databases">
        <title>The sequence and de novo assembly of the wild yak genome.</title>
        <authorList>
            <person name="Liu Y."/>
        </authorList>
    </citation>
    <scope>NUCLEOTIDE SEQUENCE [LARGE SCALE GENOMIC DNA]</scope>
    <source>
        <strain evidence="10">WY2019</strain>
    </source>
</reference>
<dbReference type="PANTHER" id="PTHR14064:SF3">
    <property type="entry name" value="TENOMODULIN"/>
    <property type="match status" value="1"/>
</dbReference>
<evidence type="ECO:0000256" key="8">
    <source>
        <dbReference type="SAM" id="Phobius"/>
    </source>
</evidence>
<protein>
    <recommendedName>
        <fullName evidence="9">BRICHOS domain-containing protein</fullName>
    </recommendedName>
</protein>
<dbReference type="Proteomes" id="UP000322234">
    <property type="component" value="Unassembled WGS sequence"/>
</dbReference>
<dbReference type="Pfam" id="PF04089">
    <property type="entry name" value="BRICHOS"/>
    <property type="match status" value="1"/>
</dbReference>
<evidence type="ECO:0000256" key="2">
    <source>
        <dbReference type="ARBA" id="ARBA00009898"/>
    </source>
</evidence>
<keyword evidence="5 8" id="KW-0472">Membrane</keyword>
<comment type="subcellular location">
    <subcellularLocation>
        <location evidence="1">Membrane</location>
        <topology evidence="1">Single-pass membrane protein</topology>
    </subcellularLocation>
</comment>
<dbReference type="SMART" id="SM01039">
    <property type="entry name" value="BRICHOS"/>
    <property type="match status" value="1"/>
</dbReference>
<keyword evidence="4 8" id="KW-1133">Transmembrane helix</keyword>
<evidence type="ECO:0000256" key="3">
    <source>
        <dbReference type="ARBA" id="ARBA00022692"/>
    </source>
</evidence>
<dbReference type="AlphaFoldDB" id="A0A6B0SDD1"/>
<dbReference type="EMBL" id="VBQZ03000208">
    <property type="protein sequence ID" value="MXQ97934.1"/>
    <property type="molecule type" value="Genomic_DNA"/>
</dbReference>
<gene>
    <name evidence="10" type="ORF">E5288_WYG017848</name>
</gene>
<sequence length="444" mass="51447">MAKNPPENCEDCHILNAEAFKSKKICKLLKICGLVFGILALTLIVLFWGSKHFWPETPKKTYDMEHTFYSNGEKKKIYMEIDPITKTEIFRSGNGTDETLEVHDFKNGYTGIYFVGLQKCFIKTQIKVIPEFSEPEEEIDENEEITTTFFEQSVIWVPAEKPIENRDFLKNSKILEICDNVTMYWINPTLIAVSELQDFEEDGEDLHFPTSEKKGIEQNEQWVVPQVKVEKTRHARQAASEEELPINDYTENGIEFDSMLDERGYCCIYCRRGNRYCRRVCEPLLGYYPYPYCYQGGRVICRVIMPCNWKKGKKHICCEIMKTVSPFRFFRNLDPSQKGSEVSFQDLILLTTCCSLTRQKSGSIFKTSSISAGLTEMLATEIQFRLIPTSVVSGPRIRHLPKFFAPSMDPIHQPNEYSFGDIKGCNQFIDQSQKHKPLYSEKLR</sequence>
<keyword evidence="6" id="KW-1015">Disulfide bond</keyword>
<dbReference type="GO" id="GO:0016020">
    <property type="term" value="C:membrane"/>
    <property type="evidence" value="ECO:0007669"/>
    <property type="project" value="UniProtKB-SubCell"/>
</dbReference>
<keyword evidence="7" id="KW-0325">Glycoprotein</keyword>
<dbReference type="GO" id="GO:0016525">
    <property type="term" value="P:negative regulation of angiogenesis"/>
    <property type="evidence" value="ECO:0007669"/>
    <property type="project" value="TreeGrafter"/>
</dbReference>
<dbReference type="GO" id="GO:0001937">
    <property type="term" value="P:negative regulation of endothelial cell proliferation"/>
    <property type="evidence" value="ECO:0007669"/>
    <property type="project" value="TreeGrafter"/>
</dbReference>
<keyword evidence="11" id="KW-1185">Reference proteome</keyword>
<evidence type="ECO:0000259" key="9">
    <source>
        <dbReference type="PROSITE" id="PS50869"/>
    </source>
</evidence>
<evidence type="ECO:0000313" key="10">
    <source>
        <dbReference type="EMBL" id="MXQ97934.1"/>
    </source>
</evidence>
<evidence type="ECO:0000256" key="6">
    <source>
        <dbReference type="ARBA" id="ARBA00023157"/>
    </source>
</evidence>
<evidence type="ECO:0000256" key="4">
    <source>
        <dbReference type="ARBA" id="ARBA00022989"/>
    </source>
</evidence>
<organism evidence="10 11">
    <name type="scientific">Bos mutus</name>
    <name type="common">wild yak</name>
    <dbReference type="NCBI Taxonomy" id="72004"/>
    <lineage>
        <taxon>Eukaryota</taxon>
        <taxon>Metazoa</taxon>
        <taxon>Chordata</taxon>
        <taxon>Craniata</taxon>
        <taxon>Vertebrata</taxon>
        <taxon>Euteleostomi</taxon>
        <taxon>Mammalia</taxon>
        <taxon>Eutheria</taxon>
        <taxon>Laurasiatheria</taxon>
        <taxon>Artiodactyla</taxon>
        <taxon>Ruminantia</taxon>
        <taxon>Pecora</taxon>
        <taxon>Bovidae</taxon>
        <taxon>Bovinae</taxon>
        <taxon>Bos</taxon>
    </lineage>
</organism>
<comment type="similarity">
    <text evidence="2">Belongs to the chondromodulin-1 family.</text>
</comment>
<evidence type="ECO:0000256" key="5">
    <source>
        <dbReference type="ARBA" id="ARBA00023136"/>
    </source>
</evidence>
<feature type="domain" description="BRICHOS" evidence="9">
    <location>
        <begin position="93"/>
        <end position="186"/>
    </location>
</feature>
<evidence type="ECO:0000313" key="11">
    <source>
        <dbReference type="Proteomes" id="UP000322234"/>
    </source>
</evidence>
<proteinExistence type="inferred from homology"/>
<accession>A0A6B0SDD1</accession>
<keyword evidence="3 8" id="KW-0812">Transmembrane</keyword>
<evidence type="ECO:0000256" key="7">
    <source>
        <dbReference type="ARBA" id="ARBA00023180"/>
    </source>
</evidence>
<name>A0A6B0SDD1_9CETA</name>